<evidence type="ECO:0000313" key="2">
    <source>
        <dbReference type="Proteomes" id="UP000789706"/>
    </source>
</evidence>
<organism evidence="1 2">
    <name type="scientific">Diversispora eburnea</name>
    <dbReference type="NCBI Taxonomy" id="1213867"/>
    <lineage>
        <taxon>Eukaryota</taxon>
        <taxon>Fungi</taxon>
        <taxon>Fungi incertae sedis</taxon>
        <taxon>Mucoromycota</taxon>
        <taxon>Glomeromycotina</taxon>
        <taxon>Glomeromycetes</taxon>
        <taxon>Diversisporales</taxon>
        <taxon>Diversisporaceae</taxon>
        <taxon>Diversispora</taxon>
    </lineage>
</organism>
<dbReference type="EMBL" id="CAJVPK010000554">
    <property type="protein sequence ID" value="CAG8525653.1"/>
    <property type="molecule type" value="Genomic_DNA"/>
</dbReference>
<protein>
    <submittedName>
        <fullName evidence="1">1669_t:CDS:1</fullName>
    </submittedName>
</protein>
<sequence length="56" mass="6453">MTEHVMVFIRRGGDYNGTTICRIGIFHPVQVYLAFQKETPSPHVRLNNGLNDHEEN</sequence>
<reference evidence="1" key="1">
    <citation type="submission" date="2021-06" db="EMBL/GenBank/DDBJ databases">
        <authorList>
            <person name="Kallberg Y."/>
            <person name="Tangrot J."/>
            <person name="Rosling A."/>
        </authorList>
    </citation>
    <scope>NUCLEOTIDE SEQUENCE</scope>
    <source>
        <strain evidence="1">AZ414A</strain>
    </source>
</reference>
<proteinExistence type="predicted"/>
<gene>
    <name evidence="1" type="ORF">DEBURN_LOCUS5886</name>
</gene>
<dbReference type="Proteomes" id="UP000789706">
    <property type="component" value="Unassembled WGS sequence"/>
</dbReference>
<name>A0A9N9ADH0_9GLOM</name>
<accession>A0A9N9ADH0</accession>
<dbReference type="AlphaFoldDB" id="A0A9N9ADH0"/>
<keyword evidence="2" id="KW-1185">Reference proteome</keyword>
<evidence type="ECO:0000313" key="1">
    <source>
        <dbReference type="EMBL" id="CAG8525653.1"/>
    </source>
</evidence>
<comment type="caution">
    <text evidence="1">The sequence shown here is derived from an EMBL/GenBank/DDBJ whole genome shotgun (WGS) entry which is preliminary data.</text>
</comment>